<evidence type="ECO:0000313" key="2">
    <source>
        <dbReference type="EMBL" id="KGP72642.1"/>
    </source>
</evidence>
<reference evidence="2 3" key="1">
    <citation type="journal article" date="2015" name="Stand. Genomic Sci.">
        <title>High quality draft genome sequence of the moderately halophilic bacterium Pontibacillus yanchengensis Y32(T) and comparison among Pontibacillus genomes.</title>
        <authorList>
            <person name="Huang J."/>
            <person name="Qiao Z.X."/>
            <person name="Tang J.W."/>
            <person name="Wang G."/>
        </authorList>
    </citation>
    <scope>NUCLEOTIDE SEQUENCE [LARGE SCALE GENOMIC DNA]</scope>
    <source>
        <strain evidence="2 3">Y32</strain>
    </source>
</reference>
<dbReference type="EMBL" id="AVBF01000026">
    <property type="protein sequence ID" value="KGP72642.1"/>
    <property type="molecule type" value="Genomic_DNA"/>
</dbReference>
<dbReference type="RefSeq" id="WP_084103059.1">
    <property type="nucleotide sequence ID" value="NZ_AVBF01000026.1"/>
</dbReference>
<evidence type="ECO:0000313" key="3">
    <source>
        <dbReference type="Proteomes" id="UP000030147"/>
    </source>
</evidence>
<dbReference type="AlphaFoldDB" id="A0A0A2T9Y0"/>
<keyword evidence="3" id="KW-1185">Reference proteome</keyword>
<proteinExistence type="predicted"/>
<evidence type="ECO:0000256" key="1">
    <source>
        <dbReference type="SAM" id="MobiDB-lite"/>
    </source>
</evidence>
<comment type="caution">
    <text evidence="2">The sequence shown here is derived from an EMBL/GenBank/DDBJ whole genome shotgun (WGS) entry which is preliminary data.</text>
</comment>
<dbReference type="Proteomes" id="UP000030147">
    <property type="component" value="Unassembled WGS sequence"/>
</dbReference>
<accession>A0A0A2T9Y0</accession>
<feature type="compositionally biased region" description="Basic and acidic residues" evidence="1">
    <location>
        <begin position="1"/>
        <end position="24"/>
    </location>
</feature>
<protein>
    <submittedName>
        <fullName evidence="2">HemX protein</fullName>
    </submittedName>
</protein>
<name>A0A0A2T9Y0_9BACI</name>
<feature type="region of interest" description="Disordered" evidence="1">
    <location>
        <begin position="1"/>
        <end position="42"/>
    </location>
</feature>
<feature type="compositionally biased region" description="Basic residues" evidence="1">
    <location>
        <begin position="26"/>
        <end position="42"/>
    </location>
</feature>
<dbReference type="Pfam" id="PF13215">
    <property type="entry name" value="DUF4023"/>
    <property type="match status" value="1"/>
</dbReference>
<dbReference type="OrthoDB" id="2631586at2"/>
<gene>
    <name evidence="2" type="ORF">N782_11295</name>
</gene>
<sequence>MDKKSTHDFVEDFQAKQKQDEQNKQRQGKANHAKKLPSKTHK</sequence>
<organism evidence="2 3">
    <name type="scientific">Pontibacillus yanchengensis Y32</name>
    <dbReference type="NCBI Taxonomy" id="1385514"/>
    <lineage>
        <taxon>Bacteria</taxon>
        <taxon>Bacillati</taxon>
        <taxon>Bacillota</taxon>
        <taxon>Bacilli</taxon>
        <taxon>Bacillales</taxon>
        <taxon>Bacillaceae</taxon>
        <taxon>Pontibacillus</taxon>
    </lineage>
</organism>
<dbReference type="InterPro" id="IPR025097">
    <property type="entry name" value="DUF4023"/>
</dbReference>